<evidence type="ECO:0000313" key="4">
    <source>
        <dbReference type="WBParaSite" id="ECPE_0001028501-mRNA-1"/>
    </source>
</evidence>
<dbReference type="InterPro" id="IPR018247">
    <property type="entry name" value="EF_Hand_1_Ca_BS"/>
</dbReference>
<dbReference type="WBParaSite" id="ECPE_0001028501-mRNA-1">
    <property type="protein sequence ID" value="ECPE_0001028501-mRNA-1"/>
    <property type="gene ID" value="ECPE_0001028501"/>
</dbReference>
<accession>A0A183ATG8</accession>
<dbReference type="InterPro" id="IPR011992">
    <property type="entry name" value="EF-hand-dom_pair"/>
</dbReference>
<sequence>MIHLIDFSLLQFLHSDRVRFDAADLDKNHQLSASELAMFLWPQHYPSLKQTQALMILASLDTNQDMAVTMDEFVGEYWFRSLESNPRNLNSNLRPQKPWWLDHNIKVPELDIKILLCRKERKSREMSGVNV</sequence>
<dbReference type="Gene3D" id="1.10.238.10">
    <property type="entry name" value="EF-hand"/>
    <property type="match status" value="1"/>
</dbReference>
<dbReference type="EMBL" id="UZAN01048751">
    <property type="protein sequence ID" value="VDP86758.1"/>
    <property type="molecule type" value="Genomic_DNA"/>
</dbReference>
<evidence type="ECO:0000313" key="2">
    <source>
        <dbReference type="EMBL" id="VDP86758.1"/>
    </source>
</evidence>
<keyword evidence="3" id="KW-1185">Reference proteome</keyword>
<dbReference type="AlphaFoldDB" id="A0A183ATG8"/>
<name>A0A183ATG8_9TREM</name>
<proteinExistence type="predicted"/>
<reference evidence="2 3" key="2">
    <citation type="submission" date="2018-11" db="EMBL/GenBank/DDBJ databases">
        <authorList>
            <consortium name="Pathogen Informatics"/>
        </authorList>
    </citation>
    <scope>NUCLEOTIDE SEQUENCE [LARGE SCALE GENOMIC DNA]</scope>
    <source>
        <strain evidence="2 3">Egypt</strain>
    </source>
</reference>
<dbReference type="Proteomes" id="UP000272942">
    <property type="component" value="Unassembled WGS sequence"/>
</dbReference>
<dbReference type="PROSITE" id="PS00018">
    <property type="entry name" value="EF_HAND_1"/>
    <property type="match status" value="1"/>
</dbReference>
<evidence type="ECO:0000313" key="3">
    <source>
        <dbReference type="Proteomes" id="UP000272942"/>
    </source>
</evidence>
<organism evidence="4">
    <name type="scientific">Echinostoma caproni</name>
    <dbReference type="NCBI Taxonomy" id="27848"/>
    <lineage>
        <taxon>Eukaryota</taxon>
        <taxon>Metazoa</taxon>
        <taxon>Spiralia</taxon>
        <taxon>Lophotrochozoa</taxon>
        <taxon>Platyhelminthes</taxon>
        <taxon>Trematoda</taxon>
        <taxon>Digenea</taxon>
        <taxon>Plagiorchiida</taxon>
        <taxon>Echinostomata</taxon>
        <taxon>Echinostomatoidea</taxon>
        <taxon>Echinostomatidae</taxon>
        <taxon>Echinostoma</taxon>
    </lineage>
</organism>
<reference evidence="4" key="1">
    <citation type="submission" date="2016-06" db="UniProtKB">
        <authorList>
            <consortium name="WormBaseParasite"/>
        </authorList>
    </citation>
    <scope>IDENTIFICATION</scope>
</reference>
<protein>
    <submittedName>
        <fullName evidence="4">EF-hand domain-containing protein</fullName>
    </submittedName>
</protein>
<keyword evidence="1" id="KW-0106">Calcium</keyword>
<gene>
    <name evidence="2" type="ORF">ECPE_LOCUS10253</name>
</gene>
<dbReference type="OrthoDB" id="6223661at2759"/>
<evidence type="ECO:0000256" key="1">
    <source>
        <dbReference type="ARBA" id="ARBA00022837"/>
    </source>
</evidence>
<dbReference type="SUPFAM" id="SSF47473">
    <property type="entry name" value="EF-hand"/>
    <property type="match status" value="1"/>
</dbReference>